<accession>A0ABW5DX06</accession>
<dbReference type="InterPro" id="IPR007383">
    <property type="entry name" value="DUF445"/>
</dbReference>
<evidence type="ECO:0000313" key="1">
    <source>
        <dbReference type="EMBL" id="MFD2265050.1"/>
    </source>
</evidence>
<dbReference type="PANTHER" id="PTHR38442:SF1">
    <property type="entry name" value="INNER MEMBRANE PROTEIN"/>
    <property type="match status" value="1"/>
</dbReference>
<dbReference type="EMBL" id="JBHUIP010000014">
    <property type="protein sequence ID" value="MFD2265050.1"/>
    <property type="molecule type" value="Genomic_DNA"/>
</dbReference>
<sequence>MTNFLLLGMLALFLAARAGQGAYPWLSYVVAFAEAAMVGGIADWFAVTALFRRPFGLPIPHTALIPRNKARIATNIAKFTSDNFLDDKLVERKLAEVDIAGAAARHMQDPDQARLIASGLREVLLPLLKAMDDPAISAVARSASLDQLRRIPLAPVLGEFLGAMLAGGHHHAAFDALLDEASVWIPANRPLILEKVQKASHWLIPNFVDDKIAEKLVNGMIELCQEMRRPDSELRATLEGSIDRLRIRLAEDADLRAQLDRMKDDLLAAPAVQDRIESLWNEIRHRMIADLEQPHGTLTALLTQVVLGLGQRMTTNADQRETVNSWLRTIARDLLQSQRPRLVAYIETTILDWNSDLLVDKIEQEVGRDLQFIRINGTLVGGAIGLLIHALGDLRLF</sequence>
<gene>
    <name evidence="1" type="ORF">ACFSM5_19250</name>
</gene>
<evidence type="ECO:0000313" key="2">
    <source>
        <dbReference type="Proteomes" id="UP001597295"/>
    </source>
</evidence>
<organism evidence="1 2">
    <name type="scientific">Lacibacterium aquatile</name>
    <dbReference type="NCBI Taxonomy" id="1168082"/>
    <lineage>
        <taxon>Bacteria</taxon>
        <taxon>Pseudomonadati</taxon>
        <taxon>Pseudomonadota</taxon>
        <taxon>Alphaproteobacteria</taxon>
        <taxon>Rhodospirillales</taxon>
        <taxon>Rhodospirillaceae</taxon>
    </lineage>
</organism>
<dbReference type="Proteomes" id="UP001597295">
    <property type="component" value="Unassembled WGS sequence"/>
</dbReference>
<keyword evidence="2" id="KW-1185">Reference proteome</keyword>
<dbReference type="PANTHER" id="PTHR38442">
    <property type="entry name" value="INNER MEMBRANE PROTEIN-RELATED"/>
    <property type="match status" value="1"/>
</dbReference>
<reference evidence="2" key="1">
    <citation type="journal article" date="2019" name="Int. J. Syst. Evol. Microbiol.">
        <title>The Global Catalogue of Microorganisms (GCM) 10K type strain sequencing project: providing services to taxonomists for standard genome sequencing and annotation.</title>
        <authorList>
            <consortium name="The Broad Institute Genomics Platform"/>
            <consortium name="The Broad Institute Genome Sequencing Center for Infectious Disease"/>
            <person name="Wu L."/>
            <person name="Ma J."/>
        </authorList>
    </citation>
    <scope>NUCLEOTIDE SEQUENCE [LARGE SCALE GENOMIC DNA]</scope>
    <source>
        <strain evidence="2">CGMCC 1.19062</strain>
    </source>
</reference>
<protein>
    <submittedName>
        <fullName evidence="1">DUF445 domain-containing protein</fullName>
    </submittedName>
</protein>
<dbReference type="Pfam" id="PF04286">
    <property type="entry name" value="DUF445"/>
    <property type="match status" value="1"/>
</dbReference>
<proteinExistence type="predicted"/>
<dbReference type="RefSeq" id="WP_379878217.1">
    <property type="nucleotide sequence ID" value="NZ_JBHUIP010000014.1"/>
</dbReference>
<comment type="caution">
    <text evidence="1">The sequence shown here is derived from an EMBL/GenBank/DDBJ whole genome shotgun (WGS) entry which is preliminary data.</text>
</comment>
<name>A0ABW5DX06_9PROT</name>